<dbReference type="EMBL" id="SNZP01000013">
    <property type="protein sequence ID" value="TDR73598.1"/>
    <property type="molecule type" value="Genomic_DNA"/>
</dbReference>
<evidence type="ECO:0000313" key="5">
    <source>
        <dbReference type="EMBL" id="TDR73598.1"/>
    </source>
</evidence>
<dbReference type="RefSeq" id="WP_133682857.1">
    <property type="nucleotide sequence ID" value="NZ_SNZP01000013.1"/>
</dbReference>
<dbReference type="Proteomes" id="UP000295611">
    <property type="component" value="Unassembled WGS sequence"/>
</dbReference>
<dbReference type="PANTHER" id="PTHR36511:SF4">
    <property type="entry name" value="ANTITOXIN MQSA"/>
    <property type="match status" value="1"/>
</dbReference>
<dbReference type="InterPro" id="IPR052359">
    <property type="entry name" value="HTH-type_reg/antitoxin"/>
</dbReference>
<evidence type="ECO:0000256" key="3">
    <source>
        <dbReference type="ARBA" id="ARBA00023163"/>
    </source>
</evidence>
<dbReference type="OrthoDB" id="9799384at2"/>
<feature type="domain" description="HTH cro/C1-type" evidence="4">
    <location>
        <begin position="43"/>
        <end position="78"/>
    </location>
</feature>
<keyword evidence="6" id="KW-1185">Reference proteome</keyword>
<keyword evidence="2" id="KW-0238">DNA-binding</keyword>
<evidence type="ECO:0000256" key="1">
    <source>
        <dbReference type="ARBA" id="ARBA00023015"/>
    </source>
</evidence>
<dbReference type="PANTHER" id="PTHR36511">
    <property type="entry name" value="MERR FAMILY BACTERIAL REGULATORY PROTEIN"/>
    <property type="match status" value="1"/>
</dbReference>
<dbReference type="GO" id="GO:0003677">
    <property type="term" value="F:DNA binding"/>
    <property type="evidence" value="ECO:0007669"/>
    <property type="project" value="UniProtKB-KW"/>
</dbReference>
<proteinExistence type="predicted"/>
<dbReference type="PROSITE" id="PS50943">
    <property type="entry name" value="HTH_CROC1"/>
    <property type="match status" value="1"/>
</dbReference>
<evidence type="ECO:0000259" key="4">
    <source>
        <dbReference type="PROSITE" id="PS50943"/>
    </source>
</evidence>
<evidence type="ECO:0000313" key="6">
    <source>
        <dbReference type="Proteomes" id="UP000295611"/>
    </source>
</evidence>
<dbReference type="Pfam" id="PF01381">
    <property type="entry name" value="HTH_3"/>
    <property type="match status" value="1"/>
</dbReference>
<name>A0A4R7B1S2_9NEIS</name>
<comment type="caution">
    <text evidence="5">The sequence shown here is derived from an EMBL/GenBank/DDBJ whole genome shotgun (WGS) entry which is preliminary data.</text>
</comment>
<dbReference type="Gene3D" id="1.10.260.40">
    <property type="entry name" value="lambda repressor-like DNA-binding domains"/>
    <property type="match status" value="1"/>
</dbReference>
<dbReference type="SMART" id="SM00530">
    <property type="entry name" value="HTH_XRE"/>
    <property type="match status" value="1"/>
</dbReference>
<keyword evidence="3" id="KW-0804">Transcription</keyword>
<accession>A0A4R7B1S2</accession>
<dbReference type="CDD" id="cd00093">
    <property type="entry name" value="HTH_XRE"/>
    <property type="match status" value="1"/>
</dbReference>
<evidence type="ECO:0000256" key="2">
    <source>
        <dbReference type="ARBA" id="ARBA00023125"/>
    </source>
</evidence>
<sequence length="103" mass="11402">MDIEKIAKAIETDIGEALPELRQALAEAEAGIGRVTTPEQILLREARVKTGLSQKEFAQRINTPPSTLRDWEQGRFKPPGAVVCLMRLLMNHPELSNELASPV</sequence>
<organism evidence="5 6">
    <name type="scientific">Paludibacterium purpuratum</name>
    <dbReference type="NCBI Taxonomy" id="1144873"/>
    <lineage>
        <taxon>Bacteria</taxon>
        <taxon>Pseudomonadati</taxon>
        <taxon>Pseudomonadota</taxon>
        <taxon>Betaproteobacteria</taxon>
        <taxon>Neisseriales</taxon>
        <taxon>Chromobacteriaceae</taxon>
        <taxon>Paludibacterium</taxon>
    </lineage>
</organism>
<dbReference type="InterPro" id="IPR001387">
    <property type="entry name" value="Cro/C1-type_HTH"/>
</dbReference>
<keyword evidence="1" id="KW-0805">Transcription regulation</keyword>
<gene>
    <name evidence="5" type="ORF">DFP86_113105</name>
</gene>
<dbReference type="InterPro" id="IPR010982">
    <property type="entry name" value="Lambda_DNA-bd_dom_sf"/>
</dbReference>
<dbReference type="AlphaFoldDB" id="A0A4R7B1S2"/>
<dbReference type="SUPFAM" id="SSF47413">
    <property type="entry name" value="lambda repressor-like DNA-binding domains"/>
    <property type="match status" value="1"/>
</dbReference>
<protein>
    <submittedName>
        <fullName evidence="5">Putative transcriptional regulator</fullName>
    </submittedName>
</protein>
<reference evidence="5 6" key="1">
    <citation type="submission" date="2019-03" db="EMBL/GenBank/DDBJ databases">
        <title>Genomic Encyclopedia of Type Strains, Phase III (KMG-III): the genomes of soil and plant-associated and newly described type strains.</title>
        <authorList>
            <person name="Whitman W."/>
        </authorList>
    </citation>
    <scope>NUCLEOTIDE SEQUENCE [LARGE SCALE GENOMIC DNA]</scope>
    <source>
        <strain evidence="5 6">CECT 8976</strain>
    </source>
</reference>